<organism evidence="3 4">
    <name type="scientific">Morchella conica CCBAS932</name>
    <dbReference type="NCBI Taxonomy" id="1392247"/>
    <lineage>
        <taxon>Eukaryota</taxon>
        <taxon>Fungi</taxon>
        <taxon>Dikarya</taxon>
        <taxon>Ascomycota</taxon>
        <taxon>Pezizomycotina</taxon>
        <taxon>Pezizomycetes</taxon>
        <taxon>Pezizales</taxon>
        <taxon>Morchellaceae</taxon>
        <taxon>Morchella</taxon>
    </lineage>
</organism>
<dbReference type="EMBL" id="ML119174">
    <property type="protein sequence ID" value="RPB07811.1"/>
    <property type="molecule type" value="Genomic_DNA"/>
</dbReference>
<proteinExistence type="predicted"/>
<dbReference type="InParanoid" id="A0A3N4KHH5"/>
<dbReference type="AlphaFoldDB" id="A0A3N4KHH5"/>
<dbReference type="Pfam" id="PF24355">
    <property type="entry name" value="DUF7514"/>
    <property type="match status" value="1"/>
</dbReference>
<gene>
    <name evidence="3" type="ORF">P167DRAFT_578866</name>
</gene>
<dbReference type="Proteomes" id="UP000277580">
    <property type="component" value="Unassembled WGS sequence"/>
</dbReference>
<sequence length="252" mass="27833">LTPTPHLLRLADAAFTHFSTPAPTRTLTPEQLATFYTAMGRSGSTNFPSLFHTLMAHYGATLDPSDAQIAFVFQEYAYPFVVDTRAGSAVVNGMPLLLLEGFRRMLLDEILEAPENAWMGFNTLLAGAGGAMGVGAGPIPRACFPEREDAGARARGDRISGVLVERSRVMFERLEREREERERAEREREAGETPAVKELKRRQAEVEAEAAAREMLAAAQVRAEIEQMGQEACVGGWRTDSWGNEYYHEGLI</sequence>
<dbReference type="OrthoDB" id="7873042at2759"/>
<name>A0A3N4KHH5_9PEZI</name>
<evidence type="ECO:0000313" key="3">
    <source>
        <dbReference type="EMBL" id="RPB07811.1"/>
    </source>
</evidence>
<feature type="region of interest" description="Disordered" evidence="1">
    <location>
        <begin position="175"/>
        <end position="201"/>
    </location>
</feature>
<dbReference type="InterPro" id="IPR055936">
    <property type="entry name" value="DUF7514"/>
</dbReference>
<accession>A0A3N4KHH5</accession>
<evidence type="ECO:0000259" key="2">
    <source>
        <dbReference type="Pfam" id="PF24355"/>
    </source>
</evidence>
<feature type="non-terminal residue" evidence="3">
    <location>
        <position position="1"/>
    </location>
</feature>
<evidence type="ECO:0000256" key="1">
    <source>
        <dbReference type="SAM" id="MobiDB-lite"/>
    </source>
</evidence>
<dbReference type="STRING" id="1392247.A0A3N4KHH5"/>
<protein>
    <recommendedName>
        <fullName evidence="2">DUF7514 domain-containing protein</fullName>
    </recommendedName>
</protein>
<feature type="domain" description="DUF7514" evidence="2">
    <location>
        <begin position="2"/>
        <end position="158"/>
    </location>
</feature>
<reference evidence="3 4" key="1">
    <citation type="journal article" date="2018" name="Nat. Ecol. Evol.">
        <title>Pezizomycetes genomes reveal the molecular basis of ectomycorrhizal truffle lifestyle.</title>
        <authorList>
            <person name="Murat C."/>
            <person name="Payen T."/>
            <person name="Noel B."/>
            <person name="Kuo A."/>
            <person name="Morin E."/>
            <person name="Chen J."/>
            <person name="Kohler A."/>
            <person name="Krizsan K."/>
            <person name="Balestrini R."/>
            <person name="Da Silva C."/>
            <person name="Montanini B."/>
            <person name="Hainaut M."/>
            <person name="Levati E."/>
            <person name="Barry K.W."/>
            <person name="Belfiori B."/>
            <person name="Cichocki N."/>
            <person name="Clum A."/>
            <person name="Dockter R.B."/>
            <person name="Fauchery L."/>
            <person name="Guy J."/>
            <person name="Iotti M."/>
            <person name="Le Tacon F."/>
            <person name="Lindquist E.A."/>
            <person name="Lipzen A."/>
            <person name="Malagnac F."/>
            <person name="Mello A."/>
            <person name="Molinier V."/>
            <person name="Miyauchi S."/>
            <person name="Poulain J."/>
            <person name="Riccioni C."/>
            <person name="Rubini A."/>
            <person name="Sitrit Y."/>
            <person name="Splivallo R."/>
            <person name="Traeger S."/>
            <person name="Wang M."/>
            <person name="Zifcakova L."/>
            <person name="Wipf D."/>
            <person name="Zambonelli A."/>
            <person name="Paolocci F."/>
            <person name="Nowrousian M."/>
            <person name="Ottonello S."/>
            <person name="Baldrian P."/>
            <person name="Spatafora J.W."/>
            <person name="Henrissat B."/>
            <person name="Nagy L.G."/>
            <person name="Aury J.M."/>
            <person name="Wincker P."/>
            <person name="Grigoriev I.V."/>
            <person name="Bonfante P."/>
            <person name="Martin F.M."/>
        </authorList>
    </citation>
    <scope>NUCLEOTIDE SEQUENCE [LARGE SCALE GENOMIC DNA]</scope>
    <source>
        <strain evidence="3 4">CCBAS932</strain>
    </source>
</reference>
<evidence type="ECO:0000313" key="4">
    <source>
        <dbReference type="Proteomes" id="UP000277580"/>
    </source>
</evidence>
<keyword evidence="4" id="KW-1185">Reference proteome</keyword>